<proteinExistence type="predicted"/>
<dbReference type="RefSeq" id="WP_004028647.1">
    <property type="nucleotide sequence ID" value="NZ_AGBZ02000004.1"/>
</dbReference>
<gene>
    <name evidence="1" type="ORF">SPM_005980</name>
</gene>
<protein>
    <submittedName>
        <fullName evidence="1">Translocator protein</fullName>
    </submittedName>
</protein>
<comment type="caution">
    <text evidence="1">The sequence shown here is derived from an EMBL/GenBank/DDBJ whole genome shotgun (WGS) entry which is preliminary data.</text>
</comment>
<dbReference type="PROSITE" id="PS51257">
    <property type="entry name" value="PROKAR_LIPOPROTEIN"/>
    <property type="match status" value="1"/>
</dbReference>
<dbReference type="EMBL" id="AGBZ02000004">
    <property type="protein sequence ID" value="KAI92270.1"/>
    <property type="molecule type" value="Genomic_DNA"/>
</dbReference>
<reference evidence="1 2" key="1">
    <citation type="journal article" date="2012" name="J. Proteome Res.">
        <title>Application of Spiroplasma melliferum proteogenomic profiling for the discovery of virulence factors and pathogenicity mechanisms in host-associated spiroplasmas.</title>
        <authorList>
            <person name="Alexeev D."/>
            <person name="Kostrjukova E."/>
            <person name="Aliper A."/>
            <person name="Popenko A."/>
            <person name="Bazaleev N."/>
            <person name="Tyakht A."/>
            <person name="Selezneva O."/>
            <person name="Akopian T."/>
            <person name="Prichodko E."/>
            <person name="Kondratov I."/>
            <person name="Chukin M."/>
            <person name="Demina I."/>
            <person name="Galyamina M."/>
            <person name="Kamashev D."/>
            <person name="Vanyushkina A."/>
            <person name="Ladygina V."/>
            <person name="Levitskii S."/>
            <person name="Lazarev V."/>
            <person name="Govorun V."/>
        </authorList>
    </citation>
    <scope>NUCLEOTIDE SEQUENCE [LARGE SCALE GENOMIC DNA]</scope>
    <source>
        <strain evidence="1 2">KC3</strain>
    </source>
</reference>
<evidence type="ECO:0000313" key="1">
    <source>
        <dbReference type="EMBL" id="KAI92270.1"/>
    </source>
</evidence>
<evidence type="ECO:0000313" key="2">
    <source>
        <dbReference type="Proteomes" id="UP000004057"/>
    </source>
</evidence>
<organism evidence="1 2">
    <name type="scientific">Spiroplasma melliferum KC3</name>
    <dbReference type="NCBI Taxonomy" id="570509"/>
    <lineage>
        <taxon>Bacteria</taxon>
        <taxon>Bacillati</taxon>
        <taxon>Mycoplasmatota</taxon>
        <taxon>Mollicutes</taxon>
        <taxon>Entomoplasmatales</taxon>
        <taxon>Spiroplasmataceae</taxon>
        <taxon>Spiroplasma</taxon>
    </lineage>
</organism>
<name>A0AAI9T2T3_SPIME</name>
<dbReference type="Proteomes" id="UP000004057">
    <property type="component" value="Unassembled WGS sequence"/>
</dbReference>
<accession>A0AAI9T2T3</accession>
<dbReference type="AlphaFoldDB" id="A0AAI9T2T3"/>
<sequence>MKKFLMLLNAILFPVISFLAVCACKNINDIIVRKVPLTTANLTTFFEKNNVLEYTGEYFFKDADTQTENETFRMTKGRIERMFKSLLDQTLGQKIRKHFSYKPSEYYFKIAKLTHFPSYKLNQFYDFHFQLIIDFQNQFYFQQDNLVLRFKETKQYNNEKWLKVYLDYLRNCSTYLWQRKYLGYEKNGSLPYHPDAQWTSKNSKVAFTKNNDTYVLNLLSDYYANLWNDVNITGGLWFYKDKQFHVNVIKYEYLGKTPARLYKNNGARAKITLTFTSKSDNRINATASYEIWMEYKKVD</sequence>